<dbReference type="PANTHER" id="PTHR21666:SF270">
    <property type="entry name" value="MUREIN HYDROLASE ACTIVATOR ENVC"/>
    <property type="match status" value="1"/>
</dbReference>
<dbReference type="CDD" id="cd12797">
    <property type="entry name" value="M23_peptidase"/>
    <property type="match status" value="1"/>
</dbReference>
<dbReference type="SUPFAM" id="SSF57997">
    <property type="entry name" value="Tropomyosin"/>
    <property type="match status" value="1"/>
</dbReference>
<evidence type="ECO:0000256" key="2">
    <source>
        <dbReference type="SAM" id="Coils"/>
    </source>
</evidence>
<dbReference type="InterPro" id="IPR016047">
    <property type="entry name" value="M23ase_b-sheet_dom"/>
</dbReference>
<feature type="domain" description="M23ase beta-sheet core" evidence="4">
    <location>
        <begin position="278"/>
        <end position="373"/>
    </location>
</feature>
<evidence type="ECO:0000256" key="3">
    <source>
        <dbReference type="SAM" id="SignalP"/>
    </source>
</evidence>
<evidence type="ECO:0000259" key="4">
    <source>
        <dbReference type="Pfam" id="PF01551"/>
    </source>
</evidence>
<gene>
    <name evidence="6" type="ORF">AAIG11_01535</name>
</gene>
<protein>
    <submittedName>
        <fullName evidence="6">Peptidoglycan DD-metalloendopeptidase family protein</fullName>
    </submittedName>
</protein>
<dbReference type="Pfam" id="PF01551">
    <property type="entry name" value="Peptidase_M23"/>
    <property type="match status" value="1"/>
</dbReference>
<sequence length="379" mass="42282">MQHQKIIKTITFMLMAGLLLSTTATFGNDEINQVNRQLERLQQQQQGLSSELKQNESQQRDVSAELNKIGTAIADTQSEISSLQNQISETETRIAHSEDELVLAAMQIDEKKDLLARRLDAMYRSGNVAYAEVLFNSRDFTELMSNLDMVQTIVNYDVELLQFLDEQRMIVEDRKAELEAGRRHLSELQLAMENQRSVLLVSRGEQERLKQELEEDKVALARQLDQLEKEAKDLEQVLLKLQSEGDYIGGVMKWPVPGHSRVSSEYGNRLHPILKTNRFHSGIDIPAPTGTNIIAAGSGRVAFAGTQGGYGRTVILDHGGGIMSLYAHNSQLLVSEGQEVTQGSVIAKAGSTGMSTGPHLHFEVRENGKYVDPNPWIGR</sequence>
<organism evidence="6 7">
    <name type="scientific">Anoxynatronum sibiricum</name>
    <dbReference type="NCBI Taxonomy" id="210623"/>
    <lineage>
        <taxon>Bacteria</taxon>
        <taxon>Bacillati</taxon>
        <taxon>Bacillota</taxon>
        <taxon>Clostridia</taxon>
        <taxon>Eubacteriales</taxon>
        <taxon>Clostridiaceae</taxon>
        <taxon>Anoxynatronum</taxon>
    </lineage>
</organism>
<keyword evidence="2" id="KW-0175">Coiled coil</keyword>
<dbReference type="SUPFAM" id="SSF51261">
    <property type="entry name" value="Duplicated hybrid motif"/>
    <property type="match status" value="1"/>
</dbReference>
<feature type="chain" id="PRO_5045334461" evidence="3">
    <location>
        <begin position="27"/>
        <end position="379"/>
    </location>
</feature>
<comment type="caution">
    <text evidence="6">The sequence shown here is derived from an EMBL/GenBank/DDBJ whole genome shotgun (WGS) entry which is preliminary data.</text>
</comment>
<feature type="domain" description="Peptidoglycan hydrolase PcsB coiled-coil" evidence="5">
    <location>
        <begin position="107"/>
        <end position="173"/>
    </location>
</feature>
<dbReference type="InterPro" id="IPR011055">
    <property type="entry name" value="Dup_hybrid_motif"/>
</dbReference>
<feature type="coiled-coil region" evidence="2">
    <location>
        <begin position="24"/>
        <end position="100"/>
    </location>
</feature>
<dbReference type="Gene3D" id="2.70.70.10">
    <property type="entry name" value="Glucose Permease (Domain IIA)"/>
    <property type="match status" value="1"/>
</dbReference>
<proteinExistence type="predicted"/>
<keyword evidence="7" id="KW-1185">Reference proteome</keyword>
<dbReference type="PANTHER" id="PTHR21666">
    <property type="entry name" value="PEPTIDASE-RELATED"/>
    <property type="match status" value="1"/>
</dbReference>
<evidence type="ECO:0000256" key="1">
    <source>
        <dbReference type="ARBA" id="ARBA00022729"/>
    </source>
</evidence>
<feature type="coiled-coil region" evidence="2">
    <location>
        <begin position="203"/>
        <end position="244"/>
    </location>
</feature>
<dbReference type="InterPro" id="IPR057309">
    <property type="entry name" value="PcsB_CC"/>
</dbReference>
<dbReference type="EMBL" id="JBCITM010000001">
    <property type="protein sequence ID" value="MEN1759143.1"/>
    <property type="molecule type" value="Genomic_DNA"/>
</dbReference>
<accession>A0ABU9VQ68</accession>
<reference evidence="6 7" key="1">
    <citation type="submission" date="2024-04" db="EMBL/GenBank/DDBJ databases">
        <title>Genome sequencing and metabolic network reconstruction of aminoacids and betaine degradation by Anoxynatronum sibiricum.</title>
        <authorList>
            <person name="Detkova E.N."/>
            <person name="Boltjanskaja Y.V."/>
            <person name="Mardanov A.V."/>
            <person name="Kevbrin V."/>
        </authorList>
    </citation>
    <scope>NUCLEOTIDE SEQUENCE [LARGE SCALE GENOMIC DNA]</scope>
    <source>
        <strain evidence="6 7">Z-7981</strain>
    </source>
</reference>
<evidence type="ECO:0000259" key="5">
    <source>
        <dbReference type="Pfam" id="PF24568"/>
    </source>
</evidence>
<dbReference type="Gene3D" id="6.10.250.3150">
    <property type="match status" value="1"/>
</dbReference>
<evidence type="ECO:0000313" key="6">
    <source>
        <dbReference type="EMBL" id="MEN1759143.1"/>
    </source>
</evidence>
<evidence type="ECO:0000313" key="7">
    <source>
        <dbReference type="Proteomes" id="UP001407405"/>
    </source>
</evidence>
<keyword evidence="1 3" id="KW-0732">Signal</keyword>
<dbReference type="Proteomes" id="UP001407405">
    <property type="component" value="Unassembled WGS sequence"/>
</dbReference>
<dbReference type="InterPro" id="IPR050570">
    <property type="entry name" value="Cell_wall_metabolism_enzyme"/>
</dbReference>
<dbReference type="Pfam" id="PF24568">
    <property type="entry name" value="CC_PcsB"/>
    <property type="match status" value="1"/>
</dbReference>
<feature type="signal peptide" evidence="3">
    <location>
        <begin position="1"/>
        <end position="26"/>
    </location>
</feature>
<name>A0ABU9VQ68_9CLOT</name>
<dbReference type="RefSeq" id="WP_343184522.1">
    <property type="nucleotide sequence ID" value="NZ_JBCITM010000001.1"/>
</dbReference>